<protein>
    <recommendedName>
        <fullName evidence="4">Lipoprotein</fullName>
    </recommendedName>
</protein>
<evidence type="ECO:0008006" key="4">
    <source>
        <dbReference type="Google" id="ProtNLM"/>
    </source>
</evidence>
<dbReference type="Proteomes" id="UP000196531">
    <property type="component" value="Unassembled WGS sequence"/>
</dbReference>
<dbReference type="AlphaFoldDB" id="A0A1Y5F4L2"/>
<organism evidence="2 3">
    <name type="scientific">Halobacteriovorax marinus</name>
    <dbReference type="NCBI Taxonomy" id="97084"/>
    <lineage>
        <taxon>Bacteria</taxon>
        <taxon>Pseudomonadati</taxon>
        <taxon>Bdellovibrionota</taxon>
        <taxon>Bacteriovoracia</taxon>
        <taxon>Bacteriovoracales</taxon>
        <taxon>Halobacteriovoraceae</taxon>
        <taxon>Halobacteriovorax</taxon>
    </lineage>
</organism>
<sequence>MKVLVVSILSLLLSNAALAGKCPNLAGSYSVCDNSDDVWVGTKDLIIDQEVVDGETRYVIKSDGGVFGRLELDVIADGKTYDASVGDIAVTSTSKCSGAISKKLKIRMPFTSDGGANQGVRTYDFKIKKGNIVFKVDANPEKVTCYRDE</sequence>
<keyword evidence="1" id="KW-0732">Signal</keyword>
<reference evidence="3" key="1">
    <citation type="journal article" date="2017" name="Proc. Natl. Acad. Sci. U.S.A.">
        <title>Simulation of Deepwater Horizon oil plume reveals substrate specialization within a complex community of hydrocarbon-degraders.</title>
        <authorList>
            <person name="Hu P."/>
            <person name="Dubinsky E.A."/>
            <person name="Probst A.J."/>
            <person name="Wang J."/>
            <person name="Sieber C.M.K."/>
            <person name="Tom L.M."/>
            <person name="Gardinali P."/>
            <person name="Banfield J.F."/>
            <person name="Atlas R.M."/>
            <person name="Andersen G.L."/>
        </authorList>
    </citation>
    <scope>NUCLEOTIDE SEQUENCE [LARGE SCALE GENOMIC DNA]</scope>
</reference>
<comment type="caution">
    <text evidence="2">The sequence shown here is derived from an EMBL/GenBank/DDBJ whole genome shotgun (WGS) entry which is preliminary data.</text>
</comment>
<dbReference type="EMBL" id="MAAO01000008">
    <property type="protein sequence ID" value="OUR95513.1"/>
    <property type="molecule type" value="Genomic_DNA"/>
</dbReference>
<name>A0A1Y5F4L2_9BACT</name>
<evidence type="ECO:0000313" key="3">
    <source>
        <dbReference type="Proteomes" id="UP000196531"/>
    </source>
</evidence>
<proteinExistence type="predicted"/>
<gene>
    <name evidence="2" type="ORF">A9Q84_16910</name>
</gene>
<feature type="signal peptide" evidence="1">
    <location>
        <begin position="1"/>
        <end position="19"/>
    </location>
</feature>
<feature type="chain" id="PRO_5012531519" description="Lipoprotein" evidence="1">
    <location>
        <begin position="20"/>
        <end position="149"/>
    </location>
</feature>
<evidence type="ECO:0000256" key="1">
    <source>
        <dbReference type="SAM" id="SignalP"/>
    </source>
</evidence>
<accession>A0A1Y5F4L2</accession>
<evidence type="ECO:0000313" key="2">
    <source>
        <dbReference type="EMBL" id="OUR95513.1"/>
    </source>
</evidence>